<gene>
    <name evidence="1" type="ORF">MPOL1434_LOCUS11569</name>
</gene>
<name>A0A7S0B2D8_9STRA</name>
<proteinExistence type="predicted"/>
<dbReference type="PANTHER" id="PTHR34204:SF2">
    <property type="entry name" value="RNA-BINDING ASCH DOMAIN PROTEIN"/>
    <property type="match status" value="1"/>
</dbReference>
<dbReference type="PANTHER" id="PTHR34204">
    <property type="entry name" value="RNA-BINDING ASCH DOMAIN PROTEIN"/>
    <property type="match status" value="1"/>
</dbReference>
<reference evidence="1" key="1">
    <citation type="submission" date="2021-01" db="EMBL/GenBank/DDBJ databases">
        <authorList>
            <person name="Corre E."/>
            <person name="Pelletier E."/>
            <person name="Niang G."/>
            <person name="Scheremetjew M."/>
            <person name="Finn R."/>
            <person name="Kale V."/>
            <person name="Holt S."/>
            <person name="Cochrane G."/>
            <person name="Meng A."/>
            <person name="Brown T."/>
            <person name="Cohen L."/>
        </authorList>
    </citation>
    <scope>NUCLEOTIDE SEQUENCE</scope>
    <source>
        <strain evidence="1">CCMP3303</strain>
    </source>
</reference>
<organism evidence="1">
    <name type="scientific">Minutocellus polymorphus</name>
    <dbReference type="NCBI Taxonomy" id="265543"/>
    <lineage>
        <taxon>Eukaryota</taxon>
        <taxon>Sar</taxon>
        <taxon>Stramenopiles</taxon>
        <taxon>Ochrophyta</taxon>
        <taxon>Bacillariophyta</taxon>
        <taxon>Mediophyceae</taxon>
        <taxon>Cymatosirophycidae</taxon>
        <taxon>Cymatosirales</taxon>
        <taxon>Cymatosiraceae</taxon>
        <taxon>Minutocellus</taxon>
    </lineage>
</organism>
<dbReference type="EMBL" id="HBEJ01019850">
    <property type="protein sequence ID" value="CAD8381504.1"/>
    <property type="molecule type" value="Transcribed_RNA"/>
</dbReference>
<dbReference type="AlphaFoldDB" id="A0A7S0B2D8"/>
<accession>A0A7S0B2D8</accession>
<protein>
    <submittedName>
        <fullName evidence="1">Uncharacterized protein</fullName>
    </submittedName>
</protein>
<sequence length="322" mass="35877">MMKCPPRILANLIFVSRPLQAKYMYHPTSRSQAKDCPGFAVSTDSRMATKVDQVSEKLRSALARCNEDRSQKILSPDLVRGLLMPPSIHEESCDEGCYDECLGIVGLPRRPYHNELAKRMLFLTDSTDPLLSAEDMAMSELPTTKNIHLPTIPDIFTEASCLEWLTNVGDEGILRLLGLRNTVGTEAGLLPPDWAELLAASRLPHRDLSPPHDSLTVAGRARCKHAHRGSQDSFFGEVTGGTREKNEAAESVLDKILREAAWINIHKSTGIEEIVLEVRVAAGYGARWTAGWSTTPVKPTDVFFRGFLEPQQVDGHENRWRH</sequence>
<evidence type="ECO:0000313" key="1">
    <source>
        <dbReference type="EMBL" id="CAD8381504.1"/>
    </source>
</evidence>